<feature type="domain" description="HTH araC/xylS-type" evidence="4">
    <location>
        <begin position="170"/>
        <end position="270"/>
    </location>
</feature>
<gene>
    <name evidence="5" type="ORF">NEE01_14275</name>
</gene>
<evidence type="ECO:0000313" key="5">
    <source>
        <dbReference type="EMBL" id="MCW6535947.1"/>
    </source>
</evidence>
<keyword evidence="6" id="KW-1185">Reference proteome</keyword>
<name>A0AA41ZAU9_9SPHN</name>
<dbReference type="InterPro" id="IPR009057">
    <property type="entry name" value="Homeodomain-like_sf"/>
</dbReference>
<keyword evidence="2" id="KW-0238">DNA-binding</keyword>
<evidence type="ECO:0000256" key="2">
    <source>
        <dbReference type="ARBA" id="ARBA00023125"/>
    </source>
</evidence>
<dbReference type="GO" id="GO:0003700">
    <property type="term" value="F:DNA-binding transcription factor activity"/>
    <property type="evidence" value="ECO:0007669"/>
    <property type="project" value="InterPro"/>
</dbReference>
<evidence type="ECO:0000259" key="4">
    <source>
        <dbReference type="PROSITE" id="PS01124"/>
    </source>
</evidence>
<dbReference type="SUPFAM" id="SSF46689">
    <property type="entry name" value="Homeodomain-like"/>
    <property type="match status" value="1"/>
</dbReference>
<keyword evidence="1" id="KW-0805">Transcription regulation</keyword>
<evidence type="ECO:0000256" key="1">
    <source>
        <dbReference type="ARBA" id="ARBA00023015"/>
    </source>
</evidence>
<dbReference type="PROSITE" id="PS01124">
    <property type="entry name" value="HTH_ARAC_FAMILY_2"/>
    <property type="match status" value="1"/>
</dbReference>
<dbReference type="GO" id="GO:0043565">
    <property type="term" value="F:sequence-specific DNA binding"/>
    <property type="evidence" value="ECO:0007669"/>
    <property type="project" value="InterPro"/>
</dbReference>
<protein>
    <submittedName>
        <fullName evidence="5">Helix-turn-helix domain-containing protein</fullName>
    </submittedName>
</protein>
<keyword evidence="3" id="KW-0804">Transcription</keyword>
<organism evidence="5 6">
    <name type="scientific">Sphingomonas lycopersici</name>
    <dbReference type="NCBI Taxonomy" id="2951807"/>
    <lineage>
        <taxon>Bacteria</taxon>
        <taxon>Pseudomonadati</taxon>
        <taxon>Pseudomonadota</taxon>
        <taxon>Alphaproteobacteria</taxon>
        <taxon>Sphingomonadales</taxon>
        <taxon>Sphingomonadaceae</taxon>
        <taxon>Sphingomonas</taxon>
    </lineage>
</organism>
<reference evidence="5" key="1">
    <citation type="submission" date="2022-06" db="EMBL/GenBank/DDBJ databases">
        <title>Sphingomonas sp. nov. isolated from rhizosphere soil of tomato.</title>
        <authorList>
            <person name="Dong H."/>
            <person name="Gao R."/>
        </authorList>
    </citation>
    <scope>NUCLEOTIDE SEQUENCE</scope>
    <source>
        <strain evidence="5">MMSM24</strain>
    </source>
</reference>
<accession>A0AA41ZAU9</accession>
<dbReference type="RefSeq" id="WP_265269383.1">
    <property type="nucleotide sequence ID" value="NZ_JANFAV010000010.1"/>
</dbReference>
<dbReference type="EMBL" id="JANFAV010000010">
    <property type="protein sequence ID" value="MCW6535947.1"/>
    <property type="molecule type" value="Genomic_DNA"/>
</dbReference>
<dbReference type="SMART" id="SM00342">
    <property type="entry name" value="HTH_ARAC"/>
    <property type="match status" value="1"/>
</dbReference>
<proteinExistence type="predicted"/>
<dbReference type="InterPro" id="IPR050204">
    <property type="entry name" value="AraC_XylS_family_regulators"/>
</dbReference>
<evidence type="ECO:0000256" key="3">
    <source>
        <dbReference type="ARBA" id="ARBA00023163"/>
    </source>
</evidence>
<dbReference type="Pfam" id="PF12833">
    <property type="entry name" value="HTH_18"/>
    <property type="match status" value="1"/>
</dbReference>
<dbReference type="PANTHER" id="PTHR46796">
    <property type="entry name" value="HTH-TYPE TRANSCRIPTIONAL ACTIVATOR RHAS-RELATED"/>
    <property type="match status" value="1"/>
</dbReference>
<comment type="caution">
    <text evidence="5">The sequence shown here is derived from an EMBL/GenBank/DDBJ whole genome shotgun (WGS) entry which is preliminary data.</text>
</comment>
<dbReference type="InterPro" id="IPR018060">
    <property type="entry name" value="HTH_AraC"/>
</dbReference>
<dbReference type="AlphaFoldDB" id="A0AA41ZAU9"/>
<sequence length="298" mass="32842">MREPDAAEPDKIEPVAEVRFRRPAGGLSDFITAYYFVEISGPAGSEIEDLLHPEWGNLRFHSGDDWDVATGNGQFVSPQSATLFGPTSRARLIRGRPGLVTGVGFTPQGWAHLIGINAATLADEFAAAGPILPGIGSLDVALKGATSDDARVDLLELYFAARSAARPPCDPQIGVIAAAVNEAEDVHVEELAHRLGLTMTQLARASQRWFGFPTKMLLRRQRFLRTLAQLLHPDRQPIGRIVDQAYYDQSHFNREFRYFMGMSPRDYFARPRSILRPAAANRMAEVGAALQGLHRPRT</sequence>
<dbReference type="Proteomes" id="UP001165565">
    <property type="component" value="Unassembled WGS sequence"/>
</dbReference>
<dbReference type="Gene3D" id="1.10.10.60">
    <property type="entry name" value="Homeodomain-like"/>
    <property type="match status" value="1"/>
</dbReference>
<evidence type="ECO:0000313" key="6">
    <source>
        <dbReference type="Proteomes" id="UP001165565"/>
    </source>
</evidence>